<evidence type="ECO:0000256" key="3">
    <source>
        <dbReference type="ARBA" id="ARBA00022475"/>
    </source>
</evidence>
<dbReference type="SUPFAM" id="SSF161098">
    <property type="entry name" value="MetI-like"/>
    <property type="match status" value="1"/>
</dbReference>
<proteinExistence type="inferred from homology"/>
<evidence type="ECO:0000256" key="4">
    <source>
        <dbReference type="ARBA" id="ARBA00022692"/>
    </source>
</evidence>
<feature type="transmembrane region" description="Helical" evidence="7">
    <location>
        <begin position="286"/>
        <end position="305"/>
    </location>
</feature>
<dbReference type="PANTHER" id="PTHR43227:SF11">
    <property type="entry name" value="BLL4140 PROTEIN"/>
    <property type="match status" value="1"/>
</dbReference>
<dbReference type="AlphaFoldDB" id="A0A318ET86"/>
<gene>
    <name evidence="9" type="ORF">C8E03_103357</name>
</gene>
<keyword evidence="6 7" id="KW-0472">Membrane</keyword>
<feature type="transmembrane region" description="Helical" evidence="7">
    <location>
        <begin position="180"/>
        <end position="203"/>
    </location>
</feature>
<dbReference type="RefSeq" id="WP_110290879.1">
    <property type="nucleotide sequence ID" value="NZ_QICS01000003.1"/>
</dbReference>
<comment type="subcellular location">
    <subcellularLocation>
        <location evidence="1 7">Cell membrane</location>
        <topology evidence="1 7">Multi-pass membrane protein</topology>
    </subcellularLocation>
</comment>
<dbReference type="EMBL" id="QICS01000003">
    <property type="protein sequence ID" value="PXV91787.1"/>
    <property type="molecule type" value="Genomic_DNA"/>
</dbReference>
<dbReference type="InterPro" id="IPR050809">
    <property type="entry name" value="UgpAE/MalFG_permease"/>
</dbReference>
<keyword evidence="3" id="KW-1003">Cell membrane</keyword>
<dbReference type="InterPro" id="IPR035906">
    <property type="entry name" value="MetI-like_sf"/>
</dbReference>
<dbReference type="CDD" id="cd06261">
    <property type="entry name" value="TM_PBP2"/>
    <property type="match status" value="1"/>
</dbReference>
<accession>A0A318ET86</accession>
<comment type="caution">
    <text evidence="9">The sequence shown here is derived from an EMBL/GenBank/DDBJ whole genome shotgun (WGS) entry which is preliminary data.</text>
</comment>
<keyword evidence="5 7" id="KW-1133">Transmembrane helix</keyword>
<keyword evidence="4 7" id="KW-0812">Transmembrane</keyword>
<protein>
    <submittedName>
        <fullName evidence="9">Carbohydrate ABC transporter membrane protein 1 (CUT1 family)</fullName>
    </submittedName>
</protein>
<organism evidence="9 10">
    <name type="scientific">Lachnotalea glycerini</name>
    <dbReference type="NCBI Taxonomy" id="1763509"/>
    <lineage>
        <taxon>Bacteria</taxon>
        <taxon>Bacillati</taxon>
        <taxon>Bacillota</taxon>
        <taxon>Clostridia</taxon>
        <taxon>Lachnospirales</taxon>
        <taxon>Lachnospiraceae</taxon>
        <taxon>Lachnotalea</taxon>
    </lineage>
</organism>
<dbReference type="InterPro" id="IPR000515">
    <property type="entry name" value="MetI-like"/>
</dbReference>
<comment type="similarity">
    <text evidence="7">Belongs to the binding-protein-dependent transport system permease family.</text>
</comment>
<evidence type="ECO:0000256" key="6">
    <source>
        <dbReference type="ARBA" id="ARBA00023136"/>
    </source>
</evidence>
<feature type="transmembrane region" description="Helical" evidence="7">
    <location>
        <begin position="130"/>
        <end position="147"/>
    </location>
</feature>
<dbReference type="GO" id="GO:0005886">
    <property type="term" value="C:plasma membrane"/>
    <property type="evidence" value="ECO:0007669"/>
    <property type="project" value="UniProtKB-SubCell"/>
</dbReference>
<evidence type="ECO:0000256" key="1">
    <source>
        <dbReference type="ARBA" id="ARBA00004651"/>
    </source>
</evidence>
<feature type="transmembrane region" description="Helical" evidence="7">
    <location>
        <begin position="224"/>
        <end position="242"/>
    </location>
</feature>
<evidence type="ECO:0000256" key="2">
    <source>
        <dbReference type="ARBA" id="ARBA00022448"/>
    </source>
</evidence>
<dbReference type="Proteomes" id="UP000247523">
    <property type="component" value="Unassembled WGS sequence"/>
</dbReference>
<dbReference type="Gene3D" id="1.10.3720.10">
    <property type="entry name" value="MetI-like"/>
    <property type="match status" value="1"/>
</dbReference>
<feature type="domain" description="ABC transmembrane type-1" evidence="8">
    <location>
        <begin position="91"/>
        <end position="305"/>
    </location>
</feature>
<dbReference type="GO" id="GO:0055085">
    <property type="term" value="P:transmembrane transport"/>
    <property type="evidence" value="ECO:0007669"/>
    <property type="project" value="InterPro"/>
</dbReference>
<dbReference type="Pfam" id="PF00528">
    <property type="entry name" value="BPD_transp_1"/>
    <property type="match status" value="1"/>
</dbReference>
<evidence type="ECO:0000256" key="7">
    <source>
        <dbReference type="RuleBase" id="RU363032"/>
    </source>
</evidence>
<evidence type="ECO:0000313" key="9">
    <source>
        <dbReference type="EMBL" id="PXV91787.1"/>
    </source>
</evidence>
<evidence type="ECO:0000259" key="8">
    <source>
        <dbReference type="PROSITE" id="PS50928"/>
    </source>
</evidence>
<reference evidence="9 10" key="1">
    <citation type="submission" date="2018-05" db="EMBL/GenBank/DDBJ databases">
        <title>Genomic Encyclopedia of Type Strains, Phase IV (KMG-IV): sequencing the most valuable type-strain genomes for metagenomic binning, comparative biology and taxonomic classification.</title>
        <authorList>
            <person name="Goeker M."/>
        </authorList>
    </citation>
    <scope>NUCLEOTIDE SEQUENCE [LARGE SCALE GENOMIC DNA]</scope>
    <source>
        <strain evidence="9 10">DSM 28816</strain>
    </source>
</reference>
<name>A0A318ET86_9FIRM</name>
<feature type="transmembrane region" description="Helical" evidence="7">
    <location>
        <begin position="95"/>
        <end position="118"/>
    </location>
</feature>
<evidence type="ECO:0000313" key="10">
    <source>
        <dbReference type="Proteomes" id="UP000247523"/>
    </source>
</evidence>
<dbReference type="PANTHER" id="PTHR43227">
    <property type="entry name" value="BLL4140 PROTEIN"/>
    <property type="match status" value="1"/>
</dbReference>
<keyword evidence="2 7" id="KW-0813">Transport</keyword>
<evidence type="ECO:0000256" key="5">
    <source>
        <dbReference type="ARBA" id="ARBA00022989"/>
    </source>
</evidence>
<dbReference type="PROSITE" id="PS50928">
    <property type="entry name" value="ABC_TM1"/>
    <property type="match status" value="1"/>
</dbReference>
<sequence length="318" mass="35465">MREKSDTAIQKNIGKKKKKVAAKTYIRNNYQLYMMLVLPVIYLILFKYKPMIGVVAAFKNYNVFRGVWGSPWTGLSHFKEAFASNDFWMALKNTLILNVGDIIISFPIPIILALFLYELNSKVIKKSTQVILYLPYFFSWVIIAGIVNQLCSNGGMINNIITAFGGKSINFLTVPWMWQAVYWISGLWQGAGYGLIIYLAALSGADPSLGEAAYIDGAGRFKRIWYVTIPQIKGTISVMLIMKLGQVVSIGFDRPYMMSNTLVKSVSDVISTYVYSVGLQSARFDFATAVGLFQSVVGVLLLLIVNAMAKKFGEEGVI</sequence>